<feature type="compositionally biased region" description="Basic and acidic residues" evidence="1">
    <location>
        <begin position="406"/>
        <end position="418"/>
    </location>
</feature>
<evidence type="ECO:0000313" key="2">
    <source>
        <dbReference type="EMBL" id="CAE0784814.1"/>
    </source>
</evidence>
<organism evidence="2">
    <name type="scientific">Chrysotila carterae</name>
    <name type="common">Marine alga</name>
    <name type="synonym">Syracosphaera carterae</name>
    <dbReference type="NCBI Taxonomy" id="13221"/>
    <lineage>
        <taxon>Eukaryota</taxon>
        <taxon>Haptista</taxon>
        <taxon>Haptophyta</taxon>
        <taxon>Prymnesiophyceae</taxon>
        <taxon>Isochrysidales</taxon>
        <taxon>Isochrysidaceae</taxon>
        <taxon>Chrysotila</taxon>
    </lineage>
</organism>
<gene>
    <name evidence="2" type="ORF">PCAR00345_LOCUS37521</name>
</gene>
<dbReference type="EMBL" id="HBIZ01060081">
    <property type="protein sequence ID" value="CAE0784814.1"/>
    <property type="molecule type" value="Transcribed_RNA"/>
</dbReference>
<reference evidence="2" key="1">
    <citation type="submission" date="2021-01" db="EMBL/GenBank/DDBJ databases">
        <authorList>
            <person name="Corre E."/>
            <person name="Pelletier E."/>
            <person name="Niang G."/>
            <person name="Scheremetjew M."/>
            <person name="Finn R."/>
            <person name="Kale V."/>
            <person name="Holt S."/>
            <person name="Cochrane G."/>
            <person name="Meng A."/>
            <person name="Brown T."/>
            <person name="Cohen L."/>
        </authorList>
    </citation>
    <scope>NUCLEOTIDE SEQUENCE</scope>
    <source>
        <strain evidence="2">CCMP645</strain>
    </source>
</reference>
<proteinExistence type="predicted"/>
<feature type="region of interest" description="Disordered" evidence="1">
    <location>
        <begin position="406"/>
        <end position="439"/>
    </location>
</feature>
<protein>
    <submittedName>
        <fullName evidence="2">Uncharacterized protein</fullName>
    </submittedName>
</protein>
<evidence type="ECO:0000256" key="1">
    <source>
        <dbReference type="SAM" id="MobiDB-lite"/>
    </source>
</evidence>
<sequence>MSSIRSLQKSLGRAEISEDAMAARTIRANLRTDVTVHANVGPPHRSASPSSKFRTTNLPALSACDSGSPQSLPTGSTLARCRTAPSRVSHNRTGAAALTETLDRLLAMADDSWEARLRVHDTVFIECVRQVKVQSLQRGHVLERLQNFYVRCAHALLALCKEQQLQLGADPETCVQQVKYVQELREERDELLRRLQSMAPLSIDDAAATDVEPRSPETVVAEKHDESEEAEKKAVLAAARAIEHIARLPPEQAWRAANAAVERMGSQARAGWLVAAVGDLSDHDADVFIRTQLRQKGPQFFLQSATQLLDTSEWLALFFKLLPGFELSRRVDCFEQVIQALPQERVLPVAEVLVNLSPDTPGVAWRLFENAPKTTRSEMLDNFATGLSDEEWEELLAARAARNARKQRDGALDADRAPEAPQAHSMQRTLLKGTRSELS</sequence>
<dbReference type="AlphaFoldDB" id="A0A7S4C2H3"/>
<accession>A0A7S4C2H3</accession>
<name>A0A7S4C2H3_CHRCT</name>